<dbReference type="Pfam" id="PF02897">
    <property type="entry name" value="Peptidase_S9_N"/>
    <property type="match status" value="1"/>
</dbReference>
<dbReference type="Gene3D" id="3.40.50.1820">
    <property type="entry name" value="alpha/beta hydrolase"/>
    <property type="match status" value="1"/>
</dbReference>
<feature type="domain" description="Peptidase S9 prolyl oligopeptidase catalytic" evidence="5">
    <location>
        <begin position="485"/>
        <end position="702"/>
    </location>
</feature>
<dbReference type="InterPro" id="IPR051543">
    <property type="entry name" value="Serine_Peptidase_S9A"/>
</dbReference>
<accession>A0ABU0HVG3</accession>
<sequence>MLKQTIEGAPVAEIRPSELTVHGRLVRDDYAWLKAENWQTVLKDPAALPADIAAYLKAENAHTEAALADTADLRRRLVAEMRARIREDDSGVPEPDGDFAYYTRHRDGGQHPLVCRRPVTASAPLGAEADEVILIDGDREGEGLPFFEIASAAHSDDHRLLAWGADTKGSELHAIRVRDLATGQDGTDLVEATSGEAVWTADGRGFWYVALDANHRPANVMFHRLGEPQSQDETVYTEPDAGYFVHIGETQSGRFLAITASDHETSEIRLIDRAEPGAAALLIEPRSPLLIYSVDDHGESLFIRTNADGAEDFKIVTAPLADPGRANWRDLVPHRAGIMIRHVHVLAGHMVRLEIENAKPRIVVRDLTTGEEHIVAFDEEAYSLGLQPGSEFDTARIRFVYSSMTTPAETWDYDCRSRERSLRKRQEVPSGHDPAAYVTRRLFATAPDGEQVPISLLHRKDQPLDGSAPLLLYGYGSYGTLMPAAFRTNLLSLVDRGFVYAIAHVRGGTEKGWRWYLDGKREKKPNTFTDFVACGRTLVEAGYTAPKRIVAHGGSAGGMLMGAVANIAPELFAGIVADVPFVDVLNTMLDAELPLTPPEWPEWGNPAESLAAFETILAYSPYDNVRAQDYPAILALGGLTDPRVTYWEPAKWVARLRATMTGGGPILLKINMEAGHGGAAGRFDRLEEVALIYAFALAAVGKA</sequence>
<dbReference type="PRINTS" id="PR00862">
    <property type="entry name" value="PROLIGOPTASE"/>
</dbReference>
<dbReference type="SUPFAM" id="SSF50993">
    <property type="entry name" value="Peptidase/esterase 'gauge' domain"/>
    <property type="match status" value="1"/>
</dbReference>
<dbReference type="GO" id="GO:0004252">
    <property type="term" value="F:serine-type endopeptidase activity"/>
    <property type="evidence" value="ECO:0007669"/>
    <property type="project" value="UniProtKB-EC"/>
</dbReference>
<dbReference type="InterPro" id="IPR023302">
    <property type="entry name" value="Pept_S9A_N"/>
</dbReference>
<evidence type="ECO:0000256" key="2">
    <source>
        <dbReference type="ARBA" id="ARBA00022670"/>
    </source>
</evidence>
<evidence type="ECO:0000313" key="8">
    <source>
        <dbReference type="Proteomes" id="UP001231124"/>
    </source>
</evidence>
<evidence type="ECO:0000256" key="1">
    <source>
        <dbReference type="ARBA" id="ARBA00005228"/>
    </source>
</evidence>
<dbReference type="EMBL" id="JAUSVP010000002">
    <property type="protein sequence ID" value="MDQ0446329.1"/>
    <property type="molecule type" value="Genomic_DNA"/>
</dbReference>
<dbReference type="PANTHER" id="PTHR11757">
    <property type="entry name" value="PROTEASE FAMILY S9A OLIGOPEPTIDASE"/>
    <property type="match status" value="1"/>
</dbReference>
<dbReference type="PANTHER" id="PTHR11757:SF19">
    <property type="entry name" value="PROLYL ENDOPEPTIDASE-LIKE"/>
    <property type="match status" value="1"/>
</dbReference>
<reference evidence="7 8" key="1">
    <citation type="submission" date="2023-07" db="EMBL/GenBank/DDBJ databases">
        <title>Genomic Encyclopedia of Type Strains, Phase IV (KMG-IV): sequencing the most valuable type-strain genomes for metagenomic binning, comparative biology and taxonomic classification.</title>
        <authorList>
            <person name="Goeker M."/>
        </authorList>
    </citation>
    <scope>NUCLEOTIDE SEQUENCE [LARGE SCALE GENOMIC DNA]</scope>
    <source>
        <strain evidence="7 8">DSM 19013</strain>
    </source>
</reference>
<dbReference type="EC" id="3.4.21.83" evidence="7"/>
<keyword evidence="3 7" id="KW-0378">Hydrolase</keyword>
<keyword evidence="2" id="KW-0645">Protease</keyword>
<evidence type="ECO:0000256" key="3">
    <source>
        <dbReference type="ARBA" id="ARBA00022801"/>
    </source>
</evidence>
<evidence type="ECO:0000259" key="5">
    <source>
        <dbReference type="Pfam" id="PF00326"/>
    </source>
</evidence>
<dbReference type="InterPro" id="IPR029058">
    <property type="entry name" value="AB_hydrolase_fold"/>
</dbReference>
<evidence type="ECO:0000313" key="7">
    <source>
        <dbReference type="EMBL" id="MDQ0446329.1"/>
    </source>
</evidence>
<comment type="caution">
    <text evidence="7">The sequence shown here is derived from an EMBL/GenBank/DDBJ whole genome shotgun (WGS) entry which is preliminary data.</text>
</comment>
<keyword evidence="4" id="KW-0720">Serine protease</keyword>
<dbReference type="InterPro" id="IPR001375">
    <property type="entry name" value="Peptidase_S9_cat"/>
</dbReference>
<dbReference type="InterPro" id="IPR002470">
    <property type="entry name" value="Peptidase_S9A"/>
</dbReference>
<evidence type="ECO:0000259" key="6">
    <source>
        <dbReference type="Pfam" id="PF02897"/>
    </source>
</evidence>
<dbReference type="SUPFAM" id="SSF53474">
    <property type="entry name" value="alpha/beta-Hydrolases"/>
    <property type="match status" value="1"/>
</dbReference>
<keyword evidence="8" id="KW-1185">Reference proteome</keyword>
<comment type="similarity">
    <text evidence="1">Belongs to the peptidase S9A family.</text>
</comment>
<dbReference type="Gene3D" id="2.130.10.120">
    <property type="entry name" value="Prolyl oligopeptidase, N-terminal domain"/>
    <property type="match status" value="1"/>
</dbReference>
<protein>
    <submittedName>
        <fullName evidence="7">Oligopeptidase B</fullName>
        <ecNumber evidence="7">3.4.21.83</ecNumber>
    </submittedName>
</protein>
<organism evidence="7 8">
    <name type="scientific">Methylobacterium aerolatum</name>
    <dbReference type="NCBI Taxonomy" id="418708"/>
    <lineage>
        <taxon>Bacteria</taxon>
        <taxon>Pseudomonadati</taxon>
        <taxon>Pseudomonadota</taxon>
        <taxon>Alphaproteobacteria</taxon>
        <taxon>Hyphomicrobiales</taxon>
        <taxon>Methylobacteriaceae</taxon>
        <taxon>Methylobacterium</taxon>
    </lineage>
</organism>
<evidence type="ECO:0000256" key="4">
    <source>
        <dbReference type="ARBA" id="ARBA00022825"/>
    </source>
</evidence>
<name>A0ABU0HVG3_9HYPH</name>
<gene>
    <name evidence="7" type="ORF">QO012_000818</name>
</gene>
<dbReference type="RefSeq" id="WP_238204400.1">
    <property type="nucleotide sequence ID" value="NZ_BPQE01000017.1"/>
</dbReference>
<dbReference type="Pfam" id="PF00326">
    <property type="entry name" value="Peptidase_S9"/>
    <property type="match status" value="1"/>
</dbReference>
<proteinExistence type="inferred from homology"/>
<feature type="domain" description="Peptidase S9A N-terminal" evidence="6">
    <location>
        <begin position="18"/>
        <end position="425"/>
    </location>
</feature>
<dbReference type="Proteomes" id="UP001231124">
    <property type="component" value="Unassembled WGS sequence"/>
</dbReference>